<name>A0AAD4EJX8_9AGAM</name>
<dbReference type="Proteomes" id="UP001195769">
    <property type="component" value="Unassembled WGS sequence"/>
</dbReference>
<dbReference type="RefSeq" id="XP_041233062.1">
    <property type="nucleotide sequence ID" value="XM_041371606.1"/>
</dbReference>
<protein>
    <submittedName>
        <fullName evidence="2">Uncharacterized protein</fullName>
    </submittedName>
</protein>
<gene>
    <name evidence="2" type="ORF">F5891DRAFT_373990</name>
</gene>
<dbReference type="EMBL" id="JABBWK010000003">
    <property type="protein sequence ID" value="KAG1907487.1"/>
    <property type="molecule type" value="Genomic_DNA"/>
</dbReference>
<reference evidence="2" key="1">
    <citation type="journal article" date="2020" name="New Phytol.">
        <title>Comparative genomics reveals dynamic genome evolution in host specialist ectomycorrhizal fungi.</title>
        <authorList>
            <person name="Lofgren L.A."/>
            <person name="Nguyen N.H."/>
            <person name="Vilgalys R."/>
            <person name="Ruytinx J."/>
            <person name="Liao H.L."/>
            <person name="Branco S."/>
            <person name="Kuo A."/>
            <person name="LaButti K."/>
            <person name="Lipzen A."/>
            <person name="Andreopoulos W."/>
            <person name="Pangilinan J."/>
            <person name="Riley R."/>
            <person name="Hundley H."/>
            <person name="Na H."/>
            <person name="Barry K."/>
            <person name="Grigoriev I.V."/>
            <person name="Stajich J.E."/>
            <person name="Kennedy P.G."/>
        </authorList>
    </citation>
    <scope>NUCLEOTIDE SEQUENCE</scope>
    <source>
        <strain evidence="2">FC203</strain>
    </source>
</reference>
<feature type="region of interest" description="Disordered" evidence="1">
    <location>
        <begin position="1"/>
        <end position="22"/>
    </location>
</feature>
<evidence type="ECO:0000313" key="2">
    <source>
        <dbReference type="EMBL" id="KAG1907487.1"/>
    </source>
</evidence>
<organism evidence="2 3">
    <name type="scientific">Suillus fuscotomentosus</name>
    <dbReference type="NCBI Taxonomy" id="1912939"/>
    <lineage>
        <taxon>Eukaryota</taxon>
        <taxon>Fungi</taxon>
        <taxon>Dikarya</taxon>
        <taxon>Basidiomycota</taxon>
        <taxon>Agaricomycotina</taxon>
        <taxon>Agaricomycetes</taxon>
        <taxon>Agaricomycetidae</taxon>
        <taxon>Boletales</taxon>
        <taxon>Suillineae</taxon>
        <taxon>Suillaceae</taxon>
        <taxon>Suillus</taxon>
    </lineage>
</organism>
<evidence type="ECO:0000256" key="1">
    <source>
        <dbReference type="SAM" id="MobiDB-lite"/>
    </source>
</evidence>
<comment type="caution">
    <text evidence="2">The sequence shown here is derived from an EMBL/GenBank/DDBJ whole genome shotgun (WGS) entry which is preliminary data.</text>
</comment>
<dbReference type="AlphaFoldDB" id="A0AAD4EJX8"/>
<proteinExistence type="predicted"/>
<dbReference type="GeneID" id="64665904"/>
<feature type="region of interest" description="Disordered" evidence="1">
    <location>
        <begin position="154"/>
        <end position="231"/>
    </location>
</feature>
<feature type="compositionally biased region" description="Pro residues" evidence="1">
    <location>
        <begin position="158"/>
        <end position="173"/>
    </location>
</feature>
<keyword evidence="3" id="KW-1185">Reference proteome</keyword>
<accession>A0AAD4EJX8</accession>
<evidence type="ECO:0000313" key="3">
    <source>
        <dbReference type="Proteomes" id="UP001195769"/>
    </source>
</evidence>
<feature type="compositionally biased region" description="Low complexity" evidence="1">
    <location>
        <begin position="183"/>
        <end position="194"/>
    </location>
</feature>
<sequence length="441" mass="49701">MNGVGGFRIPEPQAQPYPPTQASHSHIAHHWAVNSRIEPGTITYTTTTNADGQVTNYPFRAVPVSYQTSQGIVHDLQWVPADTTQVMLTDAQLPNTGLAAGSFGLDLLDREDDVVFKKWFEQIPHFTSPGRPDPISMAAYLSFSRGRSPYSARASFPMPLPKRFPKSCPPSRAPSPYQRRQQSRSPHPSHRTPSLDVRTHPRGPSPDQNRRQSRSHYPSLHRTSPPHVPSPYVEYPHGHALEGQPILGPPSSHMPIITFDREPISDSSPHPFTRLPDATQAYTPFSIIRIQGMDQFSSQIPSMPSVLDTHDVHHQDWSTFMNNISLAWMEKLPLPEFARGCPPPRSSIVADVINLWNNSFFLPRQVEVVLYKGCERRSGRHPGTVDHRLSLPESERDNEREREYSLYLTCATPGVDDLLESTRAKSYATPRYPTSSYAYYL</sequence>